<dbReference type="EMBL" id="BARU01031162">
    <property type="protein sequence ID" value="GAH71544.1"/>
    <property type="molecule type" value="Genomic_DNA"/>
</dbReference>
<dbReference type="InterPro" id="IPR047951">
    <property type="entry name" value="Transpos_ISL3"/>
</dbReference>
<organism evidence="2">
    <name type="scientific">marine sediment metagenome</name>
    <dbReference type="NCBI Taxonomy" id="412755"/>
    <lineage>
        <taxon>unclassified sequences</taxon>
        <taxon>metagenomes</taxon>
        <taxon>ecological metagenomes</taxon>
    </lineage>
</organism>
<gene>
    <name evidence="2" type="ORF">S03H2_49327</name>
</gene>
<protein>
    <recommendedName>
        <fullName evidence="1">Transposase IS204/IS1001/IS1096/IS1165 DDE domain-containing protein</fullName>
    </recommendedName>
</protein>
<evidence type="ECO:0000313" key="2">
    <source>
        <dbReference type="EMBL" id="GAH71544.1"/>
    </source>
</evidence>
<dbReference type="PANTHER" id="PTHR33498:SF1">
    <property type="entry name" value="TRANSPOSASE FOR INSERTION SEQUENCE ELEMENT IS1557"/>
    <property type="match status" value="1"/>
</dbReference>
<reference evidence="2" key="1">
    <citation type="journal article" date="2014" name="Front. Microbiol.">
        <title>High frequency of phylogenetically diverse reductive dehalogenase-homologous genes in deep subseafloor sedimentary metagenomes.</title>
        <authorList>
            <person name="Kawai M."/>
            <person name="Futagami T."/>
            <person name="Toyoda A."/>
            <person name="Takaki Y."/>
            <person name="Nishi S."/>
            <person name="Hori S."/>
            <person name="Arai W."/>
            <person name="Tsubouchi T."/>
            <person name="Morono Y."/>
            <person name="Uchiyama I."/>
            <person name="Ito T."/>
            <person name="Fujiyama A."/>
            <person name="Inagaki F."/>
            <person name="Takami H."/>
        </authorList>
    </citation>
    <scope>NUCLEOTIDE SEQUENCE</scope>
    <source>
        <strain evidence="2">Expedition CK06-06</strain>
    </source>
</reference>
<dbReference type="Pfam" id="PF01610">
    <property type="entry name" value="DDE_Tnp_ISL3"/>
    <property type="match status" value="1"/>
</dbReference>
<dbReference type="AlphaFoldDB" id="X1IZP2"/>
<name>X1IZP2_9ZZZZ</name>
<dbReference type="PANTHER" id="PTHR33498">
    <property type="entry name" value="TRANSPOSASE FOR INSERTION SEQUENCE ELEMENT IS1557"/>
    <property type="match status" value="1"/>
</dbReference>
<comment type="caution">
    <text evidence="2">The sequence shown here is derived from an EMBL/GenBank/DDBJ whole genome shotgun (WGS) entry which is preliminary data.</text>
</comment>
<dbReference type="InterPro" id="IPR002560">
    <property type="entry name" value="Transposase_DDE"/>
</dbReference>
<proteinExistence type="predicted"/>
<sequence length="106" mass="12099">MLSAMAKLLAWDVVAKMFSVHWNTVRAAVKQAVDYGLKHRELGTVLYIGIDEISRRKGHIYVTNVYDLTEKKLLWSGEGREKKTLRQFFKEHGEALKSSVKGVCCD</sequence>
<evidence type="ECO:0000259" key="1">
    <source>
        <dbReference type="Pfam" id="PF01610"/>
    </source>
</evidence>
<feature type="non-terminal residue" evidence="2">
    <location>
        <position position="106"/>
    </location>
</feature>
<feature type="domain" description="Transposase IS204/IS1001/IS1096/IS1165 DDE" evidence="1">
    <location>
        <begin position="48"/>
        <end position="106"/>
    </location>
</feature>
<accession>X1IZP2</accession>